<dbReference type="PANTHER" id="PTHR32114">
    <property type="entry name" value="ABC TRANSPORTER ABCH.3"/>
    <property type="match status" value="1"/>
</dbReference>
<evidence type="ECO:0000256" key="2">
    <source>
        <dbReference type="ARBA" id="ARBA00011322"/>
    </source>
</evidence>
<dbReference type="PANTHER" id="PTHR32114:SF2">
    <property type="entry name" value="ABC TRANSPORTER ABCH.3"/>
    <property type="match status" value="1"/>
</dbReference>
<feature type="domain" description="Rad50/SbcC-type AAA" evidence="4">
    <location>
        <begin position="6"/>
        <end position="178"/>
    </location>
</feature>
<dbReference type="InterPro" id="IPR027417">
    <property type="entry name" value="P-loop_NTPase"/>
</dbReference>
<dbReference type="Proteomes" id="UP001595947">
    <property type="component" value="Unassembled WGS sequence"/>
</dbReference>
<accession>A0ABV9YUN4</accession>
<evidence type="ECO:0000313" key="6">
    <source>
        <dbReference type="Proteomes" id="UP001595947"/>
    </source>
</evidence>
<dbReference type="RefSeq" id="WP_378039095.1">
    <property type="nucleotide sequence ID" value="NZ_JBHSIV010000045.1"/>
</dbReference>
<organism evidence="5 6">
    <name type="scientific">Actinomycetospora atypica</name>
    <dbReference type="NCBI Taxonomy" id="1290095"/>
    <lineage>
        <taxon>Bacteria</taxon>
        <taxon>Bacillati</taxon>
        <taxon>Actinomycetota</taxon>
        <taxon>Actinomycetes</taxon>
        <taxon>Pseudonocardiales</taxon>
        <taxon>Pseudonocardiaceae</taxon>
        <taxon>Actinomycetospora</taxon>
    </lineage>
</organism>
<comment type="similarity">
    <text evidence="1">Belongs to the SMC family. SbcC subfamily.</text>
</comment>
<gene>
    <name evidence="5" type="ORF">ACFPBZ_26425</name>
</gene>
<evidence type="ECO:0000256" key="3">
    <source>
        <dbReference type="ARBA" id="ARBA00013368"/>
    </source>
</evidence>
<dbReference type="Pfam" id="PF13476">
    <property type="entry name" value="AAA_23"/>
    <property type="match status" value="1"/>
</dbReference>
<dbReference type="EMBL" id="JBHSIV010000045">
    <property type="protein sequence ID" value="MFC5065779.1"/>
    <property type="molecule type" value="Genomic_DNA"/>
</dbReference>
<keyword evidence="6" id="KW-1185">Reference proteome</keyword>
<protein>
    <recommendedName>
        <fullName evidence="3">Nuclease SbcCD subunit C</fullName>
    </recommendedName>
</protein>
<evidence type="ECO:0000256" key="1">
    <source>
        <dbReference type="ARBA" id="ARBA00006930"/>
    </source>
</evidence>
<reference evidence="6" key="1">
    <citation type="journal article" date="2019" name="Int. J. Syst. Evol. Microbiol.">
        <title>The Global Catalogue of Microorganisms (GCM) 10K type strain sequencing project: providing services to taxonomists for standard genome sequencing and annotation.</title>
        <authorList>
            <consortium name="The Broad Institute Genomics Platform"/>
            <consortium name="The Broad Institute Genome Sequencing Center for Infectious Disease"/>
            <person name="Wu L."/>
            <person name="Ma J."/>
        </authorList>
    </citation>
    <scope>NUCLEOTIDE SEQUENCE [LARGE SCALE GENOMIC DNA]</scope>
    <source>
        <strain evidence="6">CGMCC 4.7093</strain>
    </source>
</reference>
<dbReference type="InterPro" id="IPR038729">
    <property type="entry name" value="Rad50/SbcC_AAA"/>
</dbReference>
<evidence type="ECO:0000259" key="4">
    <source>
        <dbReference type="Pfam" id="PF13476"/>
    </source>
</evidence>
<dbReference type="SUPFAM" id="SSF52540">
    <property type="entry name" value="P-loop containing nucleoside triphosphate hydrolases"/>
    <property type="match status" value="1"/>
</dbReference>
<dbReference type="Gene3D" id="3.40.50.300">
    <property type="entry name" value="P-loop containing nucleotide triphosphate hydrolases"/>
    <property type="match status" value="1"/>
</dbReference>
<comment type="subunit">
    <text evidence="2">Heterodimer of SbcC and SbcD.</text>
</comment>
<feature type="non-terminal residue" evidence="5">
    <location>
        <position position="257"/>
    </location>
</feature>
<proteinExistence type="inferred from homology"/>
<evidence type="ECO:0000313" key="5">
    <source>
        <dbReference type="EMBL" id="MFC5065779.1"/>
    </source>
</evidence>
<comment type="caution">
    <text evidence="5">The sequence shown here is derived from an EMBL/GenBank/DDBJ whole genome shotgun (WGS) entry which is preliminary data.</text>
</comment>
<sequence length="257" mass="27121">MRPVLLRMEGFAAFRAVTTVDFRGAEYFALVGPTGSGKSTVIDAMVFALYGSVPRWDDRRAVRLALAPTTMRGTVALVFDVGDERYVVARELRRAASGGVTVRSARLERLLVPEGVGAAEEETAPLADGSKVSDAVTDLLGLPFEDFCTCVVLPQGDFAEFLHAAAGKRQEKLERILGLGVYDQIMRRANTEASSATQRAALLADQVAELADATPAAEDTAAARVAALTALAERVGEAVSHLAAAEAAVTAAEAERA</sequence>
<name>A0ABV9YUN4_9PSEU</name>